<dbReference type="GO" id="GO:0003700">
    <property type="term" value="F:DNA-binding transcription factor activity"/>
    <property type="evidence" value="ECO:0007669"/>
    <property type="project" value="TreeGrafter"/>
</dbReference>
<keyword evidence="1" id="KW-0805">Transcription regulation</keyword>
<dbReference type="PANTHER" id="PTHR30055">
    <property type="entry name" value="HTH-TYPE TRANSCRIPTIONAL REGULATOR RUTR"/>
    <property type="match status" value="1"/>
</dbReference>
<dbReference type="EMBL" id="FOZN01000002">
    <property type="protein sequence ID" value="SFS08343.1"/>
    <property type="molecule type" value="Genomic_DNA"/>
</dbReference>
<dbReference type="RefSeq" id="WP_177220261.1">
    <property type="nucleotide sequence ID" value="NZ_FOZN01000002.1"/>
</dbReference>
<protein>
    <submittedName>
        <fullName evidence="6">Transcriptional regulator, TetR family</fullName>
    </submittedName>
</protein>
<dbReference type="AlphaFoldDB" id="A0AA94HLT6"/>
<feature type="DNA-binding region" description="H-T-H motif" evidence="4">
    <location>
        <begin position="28"/>
        <end position="47"/>
    </location>
</feature>
<proteinExistence type="predicted"/>
<accession>A0AA94HLT6</accession>
<dbReference type="InterPro" id="IPR001647">
    <property type="entry name" value="HTH_TetR"/>
</dbReference>
<keyword evidence="3" id="KW-0804">Transcription</keyword>
<sequence>MARPNLSRAKVLDAAAELAASGGVSATTVDDIAAAAGVAKGSVYYSFASKEQLFETLIEESVTRLAERLGESVAEALPGEGRPAARALARAFLHAVEERPLRTKVVFAELLRTDRPWSETLGGHRTTVLSRISDALRRDGSPASPLHASAFFGALVMVAFERLAFEPGLTVEAAVDAVVG</sequence>
<dbReference type="PRINTS" id="PR00455">
    <property type="entry name" value="HTHTETR"/>
</dbReference>
<evidence type="ECO:0000259" key="5">
    <source>
        <dbReference type="PROSITE" id="PS50977"/>
    </source>
</evidence>
<organism evidence="6 7">
    <name type="scientific">Agrococcus baldri</name>
    <dbReference type="NCBI Taxonomy" id="153730"/>
    <lineage>
        <taxon>Bacteria</taxon>
        <taxon>Bacillati</taxon>
        <taxon>Actinomycetota</taxon>
        <taxon>Actinomycetes</taxon>
        <taxon>Micrococcales</taxon>
        <taxon>Microbacteriaceae</taxon>
        <taxon>Agrococcus</taxon>
    </lineage>
</organism>
<evidence type="ECO:0000313" key="6">
    <source>
        <dbReference type="EMBL" id="SFS08343.1"/>
    </source>
</evidence>
<dbReference type="PANTHER" id="PTHR30055:SF234">
    <property type="entry name" value="HTH-TYPE TRANSCRIPTIONAL REGULATOR BETI"/>
    <property type="match status" value="1"/>
</dbReference>
<evidence type="ECO:0000256" key="2">
    <source>
        <dbReference type="ARBA" id="ARBA00023125"/>
    </source>
</evidence>
<evidence type="ECO:0000256" key="3">
    <source>
        <dbReference type="ARBA" id="ARBA00023163"/>
    </source>
</evidence>
<feature type="domain" description="HTH tetR-type" evidence="5">
    <location>
        <begin position="5"/>
        <end position="65"/>
    </location>
</feature>
<dbReference type="SUPFAM" id="SSF46689">
    <property type="entry name" value="Homeodomain-like"/>
    <property type="match status" value="1"/>
</dbReference>
<gene>
    <name evidence="6" type="ORF">SAMN04487783_1085</name>
</gene>
<keyword evidence="2 4" id="KW-0238">DNA-binding</keyword>
<name>A0AA94HLT6_9MICO</name>
<evidence type="ECO:0000256" key="1">
    <source>
        <dbReference type="ARBA" id="ARBA00023015"/>
    </source>
</evidence>
<evidence type="ECO:0000313" key="7">
    <source>
        <dbReference type="Proteomes" id="UP000198506"/>
    </source>
</evidence>
<keyword evidence="7" id="KW-1185">Reference proteome</keyword>
<dbReference type="PROSITE" id="PS50977">
    <property type="entry name" value="HTH_TETR_2"/>
    <property type="match status" value="1"/>
</dbReference>
<reference evidence="6 7" key="1">
    <citation type="submission" date="2016-10" db="EMBL/GenBank/DDBJ databases">
        <authorList>
            <person name="Varghese N."/>
            <person name="Submissions S."/>
        </authorList>
    </citation>
    <scope>NUCLEOTIDE SEQUENCE [LARGE SCALE GENOMIC DNA]</scope>
    <source>
        <strain evidence="6 7">IAM 15147</strain>
    </source>
</reference>
<dbReference type="Proteomes" id="UP000198506">
    <property type="component" value="Unassembled WGS sequence"/>
</dbReference>
<evidence type="ECO:0000256" key="4">
    <source>
        <dbReference type="PROSITE-ProRule" id="PRU00335"/>
    </source>
</evidence>
<dbReference type="GO" id="GO:0000976">
    <property type="term" value="F:transcription cis-regulatory region binding"/>
    <property type="evidence" value="ECO:0007669"/>
    <property type="project" value="TreeGrafter"/>
</dbReference>
<dbReference type="Pfam" id="PF00440">
    <property type="entry name" value="TetR_N"/>
    <property type="match status" value="1"/>
</dbReference>
<dbReference type="InterPro" id="IPR009057">
    <property type="entry name" value="Homeodomain-like_sf"/>
</dbReference>
<comment type="caution">
    <text evidence="6">The sequence shown here is derived from an EMBL/GenBank/DDBJ whole genome shotgun (WGS) entry which is preliminary data.</text>
</comment>
<dbReference type="Gene3D" id="1.10.357.10">
    <property type="entry name" value="Tetracycline Repressor, domain 2"/>
    <property type="match status" value="1"/>
</dbReference>
<dbReference type="InterPro" id="IPR050109">
    <property type="entry name" value="HTH-type_TetR-like_transc_reg"/>
</dbReference>